<gene>
    <name evidence="1" type="ORF">PsorP6_008128</name>
</gene>
<sequence length="244" mass="27545">MGDFDQNDENVVDEKLWGEDSDEDEDRIDEEKLKFEESSEVKGEALEDEKQISPRLRASKIGRKTLRLDQSSPPDPQALAERLALPLMLALPPTRDQTLVSSMPRSFAAHCHASFHIAPLFACNGRPPLNLHFFEVFVVLPSPIRLDVNYLDIRILLNIFAGAQVDRSSGKARKNFSLKDHHGGTITSWNLLTSRFTFTIRAPIGHPVQNRPLSLYLLLHTGLLLLQLFLACQLLGQMTIQRLL</sequence>
<protein>
    <submittedName>
        <fullName evidence="1">Uncharacterized protein</fullName>
    </submittedName>
</protein>
<keyword evidence="2" id="KW-1185">Reference proteome</keyword>
<accession>A0ACC0WBJ4</accession>
<dbReference type="Proteomes" id="UP001163321">
    <property type="component" value="Chromosome 3"/>
</dbReference>
<organism evidence="1 2">
    <name type="scientific">Peronosclerospora sorghi</name>
    <dbReference type="NCBI Taxonomy" id="230839"/>
    <lineage>
        <taxon>Eukaryota</taxon>
        <taxon>Sar</taxon>
        <taxon>Stramenopiles</taxon>
        <taxon>Oomycota</taxon>
        <taxon>Peronosporomycetes</taxon>
        <taxon>Peronosporales</taxon>
        <taxon>Peronosporaceae</taxon>
        <taxon>Peronosclerospora</taxon>
    </lineage>
</organism>
<name>A0ACC0WBJ4_9STRA</name>
<evidence type="ECO:0000313" key="2">
    <source>
        <dbReference type="Proteomes" id="UP001163321"/>
    </source>
</evidence>
<evidence type="ECO:0000313" key="1">
    <source>
        <dbReference type="EMBL" id="KAI9915406.1"/>
    </source>
</evidence>
<comment type="caution">
    <text evidence="1">The sequence shown here is derived from an EMBL/GenBank/DDBJ whole genome shotgun (WGS) entry which is preliminary data.</text>
</comment>
<reference evidence="1 2" key="1">
    <citation type="journal article" date="2022" name="bioRxiv">
        <title>The genome of the oomycete Peronosclerospora sorghi, a cosmopolitan pathogen of maize and sorghum, is inflated with dispersed pseudogenes.</title>
        <authorList>
            <person name="Fletcher K."/>
            <person name="Martin F."/>
            <person name="Isakeit T."/>
            <person name="Cavanaugh K."/>
            <person name="Magill C."/>
            <person name="Michelmore R."/>
        </authorList>
    </citation>
    <scope>NUCLEOTIDE SEQUENCE [LARGE SCALE GENOMIC DNA]</scope>
    <source>
        <strain evidence="1">P6</strain>
    </source>
</reference>
<dbReference type="EMBL" id="CM047582">
    <property type="protein sequence ID" value="KAI9915406.1"/>
    <property type="molecule type" value="Genomic_DNA"/>
</dbReference>
<proteinExistence type="predicted"/>